<keyword evidence="3" id="KW-1185">Reference proteome</keyword>
<keyword evidence="1" id="KW-0472">Membrane</keyword>
<evidence type="ECO:0000313" key="3">
    <source>
        <dbReference type="Proteomes" id="UP001157418"/>
    </source>
</evidence>
<feature type="transmembrane region" description="Helical" evidence="1">
    <location>
        <begin position="6"/>
        <end position="27"/>
    </location>
</feature>
<dbReference type="Proteomes" id="UP001157418">
    <property type="component" value="Unassembled WGS sequence"/>
</dbReference>
<accession>A0AAU9NVR8</accession>
<dbReference type="AlphaFoldDB" id="A0AAU9NVR8"/>
<sequence>MVLVFSVFFTLTFCLKILYLIKFWWLLKGRKRKYVIFRTHVYGYPIWKIGTCGECRRFVLSRHGLPFEMSRDNRPCCHSGQHQEKLVSNGAAVSEEKQVEVKLLTGETKICKRTSYMIVERA</sequence>
<proteinExistence type="predicted"/>
<comment type="caution">
    <text evidence="2">The sequence shown here is derived from an EMBL/GenBank/DDBJ whole genome shotgun (WGS) entry which is preliminary data.</text>
</comment>
<evidence type="ECO:0000313" key="2">
    <source>
        <dbReference type="EMBL" id="CAH1441904.1"/>
    </source>
</evidence>
<dbReference type="EMBL" id="CAKMRJ010005412">
    <property type="protein sequence ID" value="CAH1441904.1"/>
    <property type="molecule type" value="Genomic_DNA"/>
</dbReference>
<evidence type="ECO:0000256" key="1">
    <source>
        <dbReference type="SAM" id="Phobius"/>
    </source>
</evidence>
<protein>
    <recommendedName>
        <fullName evidence="4">FLZ-type domain-containing protein</fullName>
    </recommendedName>
</protein>
<organism evidence="2 3">
    <name type="scientific">Lactuca virosa</name>
    <dbReference type="NCBI Taxonomy" id="75947"/>
    <lineage>
        <taxon>Eukaryota</taxon>
        <taxon>Viridiplantae</taxon>
        <taxon>Streptophyta</taxon>
        <taxon>Embryophyta</taxon>
        <taxon>Tracheophyta</taxon>
        <taxon>Spermatophyta</taxon>
        <taxon>Magnoliopsida</taxon>
        <taxon>eudicotyledons</taxon>
        <taxon>Gunneridae</taxon>
        <taxon>Pentapetalae</taxon>
        <taxon>asterids</taxon>
        <taxon>campanulids</taxon>
        <taxon>Asterales</taxon>
        <taxon>Asteraceae</taxon>
        <taxon>Cichorioideae</taxon>
        <taxon>Cichorieae</taxon>
        <taxon>Lactucinae</taxon>
        <taxon>Lactuca</taxon>
    </lineage>
</organism>
<gene>
    <name evidence="2" type="ORF">LVIROSA_LOCUS27934</name>
</gene>
<evidence type="ECO:0008006" key="4">
    <source>
        <dbReference type="Google" id="ProtNLM"/>
    </source>
</evidence>
<reference evidence="2 3" key="1">
    <citation type="submission" date="2022-01" db="EMBL/GenBank/DDBJ databases">
        <authorList>
            <person name="Xiong W."/>
            <person name="Schranz E."/>
        </authorList>
    </citation>
    <scope>NUCLEOTIDE SEQUENCE [LARGE SCALE GENOMIC DNA]</scope>
</reference>
<keyword evidence="1" id="KW-0812">Transmembrane</keyword>
<name>A0AAU9NVR8_9ASTR</name>
<keyword evidence="1" id="KW-1133">Transmembrane helix</keyword>